<sequence>MCGRTYKLMEGSSSKRGEPWLRRDINKEIHKKVMSLKFRDCHTKIRHVDALATLGDGVVVQVMGELSNAGLPMRRFMQTFVLAPEGSVPNKFYVHNDIFRYQDEVVDSDGDVAEGNIVEQPEPIKDRVSETEQQSCVTPVPEPLSDDFDGPIDGPVPALGKRKEEIVGEIELPAEKQEVVKPAPSPTPADNTPPQQPKVGPIPLAVCMKCVNKALEVVKVSDRVLACWYVDSVLLTMQVSAYYPSGDFCILPVMLRGDVRLNVEEKKSRPIREGDRRPIGDEWRDTRRAERGGFGGGRGGPGGRDNWGLW</sequence>
<reference evidence="4" key="1">
    <citation type="submission" date="2025-08" db="UniProtKB">
        <authorList>
            <consortium name="Ensembl"/>
        </authorList>
    </citation>
    <scope>IDENTIFICATION</scope>
</reference>
<keyword evidence="5" id="KW-1185">Reference proteome</keyword>
<feature type="region of interest" description="Disordered" evidence="2">
    <location>
        <begin position="174"/>
        <end position="197"/>
    </location>
</feature>
<dbReference type="GO" id="GO:0003729">
    <property type="term" value="F:mRNA binding"/>
    <property type="evidence" value="ECO:0007669"/>
    <property type="project" value="TreeGrafter"/>
</dbReference>
<dbReference type="Ensembl" id="ENSEBUT00000026221.1">
    <property type="protein sequence ID" value="ENSEBUP00000025645.1"/>
    <property type="gene ID" value="ENSEBUG00000015799.1"/>
</dbReference>
<name>A0A8C4R6G2_EPTBU</name>
<dbReference type="Gene3D" id="3.10.450.50">
    <property type="match status" value="1"/>
</dbReference>
<proteinExistence type="predicted"/>
<protein>
    <recommendedName>
        <fullName evidence="3">NTF2 domain-containing protein</fullName>
    </recommendedName>
</protein>
<dbReference type="PROSITE" id="PS50177">
    <property type="entry name" value="NTF2_DOMAIN"/>
    <property type="match status" value="1"/>
</dbReference>
<feature type="domain" description="NTF2" evidence="3">
    <location>
        <begin position="1"/>
        <end position="101"/>
    </location>
</feature>
<keyword evidence="1" id="KW-0694">RNA-binding</keyword>
<dbReference type="CDD" id="cd00780">
    <property type="entry name" value="NTF2"/>
    <property type="match status" value="1"/>
</dbReference>
<feature type="region of interest" description="Disordered" evidence="2">
    <location>
        <begin position="268"/>
        <end position="310"/>
    </location>
</feature>
<evidence type="ECO:0000313" key="5">
    <source>
        <dbReference type="Proteomes" id="UP000694388"/>
    </source>
</evidence>
<dbReference type="AlphaFoldDB" id="A0A8C4R6G2"/>
<feature type="compositionally biased region" description="Gly residues" evidence="2">
    <location>
        <begin position="292"/>
        <end position="310"/>
    </location>
</feature>
<dbReference type="PANTHER" id="PTHR10693:SF20">
    <property type="entry name" value="AT27578P"/>
    <property type="match status" value="1"/>
</dbReference>
<dbReference type="InterPro" id="IPR002075">
    <property type="entry name" value="NTF2_dom"/>
</dbReference>
<feature type="compositionally biased region" description="Basic and acidic residues" evidence="2">
    <location>
        <begin position="268"/>
        <end position="291"/>
    </location>
</feature>
<evidence type="ECO:0000256" key="2">
    <source>
        <dbReference type="SAM" id="MobiDB-lite"/>
    </source>
</evidence>
<dbReference type="InterPro" id="IPR039539">
    <property type="entry name" value="Ras_GTPase_bind_prot"/>
</dbReference>
<evidence type="ECO:0000313" key="4">
    <source>
        <dbReference type="Ensembl" id="ENSEBUP00000025645.1"/>
    </source>
</evidence>
<dbReference type="InterPro" id="IPR032710">
    <property type="entry name" value="NTF2-like_dom_sf"/>
</dbReference>
<organism evidence="4 5">
    <name type="scientific">Eptatretus burgeri</name>
    <name type="common">Inshore hagfish</name>
    <dbReference type="NCBI Taxonomy" id="7764"/>
    <lineage>
        <taxon>Eukaryota</taxon>
        <taxon>Metazoa</taxon>
        <taxon>Chordata</taxon>
        <taxon>Craniata</taxon>
        <taxon>Vertebrata</taxon>
        <taxon>Cyclostomata</taxon>
        <taxon>Myxini</taxon>
        <taxon>Myxiniformes</taxon>
        <taxon>Myxinidae</taxon>
        <taxon>Eptatretinae</taxon>
        <taxon>Eptatretus</taxon>
    </lineage>
</organism>
<dbReference type="InterPro" id="IPR018222">
    <property type="entry name" value="Nuclear_transport_factor_2_euk"/>
</dbReference>
<dbReference type="GO" id="GO:1990904">
    <property type="term" value="C:ribonucleoprotein complex"/>
    <property type="evidence" value="ECO:0007669"/>
    <property type="project" value="TreeGrafter"/>
</dbReference>
<dbReference type="PANTHER" id="PTHR10693">
    <property type="entry name" value="RAS GTPASE-ACTIVATING PROTEIN-BINDING PROTEIN"/>
    <property type="match status" value="1"/>
</dbReference>
<evidence type="ECO:0000256" key="1">
    <source>
        <dbReference type="ARBA" id="ARBA00022884"/>
    </source>
</evidence>
<dbReference type="GO" id="GO:0005829">
    <property type="term" value="C:cytosol"/>
    <property type="evidence" value="ECO:0007669"/>
    <property type="project" value="TreeGrafter"/>
</dbReference>
<dbReference type="Proteomes" id="UP000694388">
    <property type="component" value="Unplaced"/>
</dbReference>
<dbReference type="SUPFAM" id="SSF54427">
    <property type="entry name" value="NTF2-like"/>
    <property type="match status" value="1"/>
</dbReference>
<accession>A0A8C4R6G2</accession>
<dbReference type="Pfam" id="PF02136">
    <property type="entry name" value="NTF2"/>
    <property type="match status" value="1"/>
</dbReference>
<feature type="region of interest" description="Disordered" evidence="2">
    <location>
        <begin position="126"/>
        <end position="151"/>
    </location>
</feature>
<evidence type="ECO:0000259" key="3">
    <source>
        <dbReference type="PROSITE" id="PS50177"/>
    </source>
</evidence>
<dbReference type="GeneTree" id="ENSGT00390000011365"/>
<reference evidence="4" key="2">
    <citation type="submission" date="2025-09" db="UniProtKB">
        <authorList>
            <consortium name="Ensembl"/>
        </authorList>
    </citation>
    <scope>IDENTIFICATION</scope>
</reference>